<dbReference type="PIRSF" id="PIRSF007663">
    <property type="entry name" value="UCP007663"/>
    <property type="match status" value="1"/>
</dbReference>
<dbReference type="InterPro" id="IPR013780">
    <property type="entry name" value="Glyco_hydro_b"/>
</dbReference>
<proteinExistence type="predicted"/>
<name>A0ABT8WXH9_9FLAO</name>
<dbReference type="InterPro" id="IPR016518">
    <property type="entry name" value="Alpha-L-fucosidase"/>
</dbReference>
<feature type="domain" description="Glycosyl hydrolase family 95 N-terminal" evidence="1">
    <location>
        <begin position="3"/>
        <end position="245"/>
    </location>
</feature>
<dbReference type="Proteomes" id="UP001176891">
    <property type="component" value="Unassembled WGS sequence"/>
</dbReference>
<dbReference type="Pfam" id="PF21307">
    <property type="entry name" value="Glyco_hydro_95_C"/>
    <property type="match status" value="1"/>
</dbReference>
<organism evidence="4 5">
    <name type="scientific">Flavivirga amylovorans</name>
    <dbReference type="NCBI Taxonomy" id="870486"/>
    <lineage>
        <taxon>Bacteria</taxon>
        <taxon>Pseudomonadati</taxon>
        <taxon>Bacteroidota</taxon>
        <taxon>Flavobacteriia</taxon>
        <taxon>Flavobacteriales</taxon>
        <taxon>Flavobacteriaceae</taxon>
        <taxon>Flavivirga</taxon>
    </lineage>
</organism>
<comment type="caution">
    <text evidence="4">The sequence shown here is derived from an EMBL/GenBank/DDBJ whole genome shotgun (WGS) entry which is preliminary data.</text>
</comment>
<dbReference type="Gene3D" id="2.70.98.50">
    <property type="entry name" value="putative glycoside hydrolase family protein from bacillus halodurans"/>
    <property type="match status" value="1"/>
</dbReference>
<evidence type="ECO:0000259" key="2">
    <source>
        <dbReference type="Pfam" id="PF21307"/>
    </source>
</evidence>
<dbReference type="Pfam" id="PF14498">
    <property type="entry name" value="Glyco_hyd_65N_2"/>
    <property type="match status" value="1"/>
</dbReference>
<evidence type="ECO:0000313" key="5">
    <source>
        <dbReference type="Proteomes" id="UP001176891"/>
    </source>
</evidence>
<dbReference type="InterPro" id="IPR012341">
    <property type="entry name" value="6hp_glycosidase-like_sf"/>
</dbReference>
<protein>
    <submittedName>
        <fullName evidence="4">Glycoside hydrolase family 95 protein</fullName>
    </submittedName>
</protein>
<feature type="domain" description="Glycosyl hydrolase family 95 catalytic" evidence="3">
    <location>
        <begin position="264"/>
        <end position="685"/>
    </location>
</feature>
<keyword evidence="4" id="KW-0378">Hydrolase</keyword>
<dbReference type="SUPFAM" id="SSF48208">
    <property type="entry name" value="Six-hairpin glycosidases"/>
    <property type="match status" value="1"/>
</dbReference>
<dbReference type="Gene3D" id="1.50.10.10">
    <property type="match status" value="1"/>
</dbReference>
<dbReference type="InterPro" id="IPR049053">
    <property type="entry name" value="AFCA-like_C"/>
</dbReference>
<evidence type="ECO:0000259" key="3">
    <source>
        <dbReference type="Pfam" id="PF22124"/>
    </source>
</evidence>
<reference evidence="4" key="1">
    <citation type="submission" date="2023-07" db="EMBL/GenBank/DDBJ databases">
        <title>Two novel species in the genus Flavivirga.</title>
        <authorList>
            <person name="Kwon K."/>
        </authorList>
    </citation>
    <scope>NUCLEOTIDE SEQUENCE</scope>
    <source>
        <strain evidence="4">KACC 14157</strain>
    </source>
</reference>
<feature type="domain" description="Alpha fucosidase A-like C-terminal" evidence="2">
    <location>
        <begin position="688"/>
        <end position="755"/>
    </location>
</feature>
<gene>
    <name evidence="4" type="ORF">Q4Q39_02095</name>
</gene>
<dbReference type="InterPro" id="IPR008928">
    <property type="entry name" value="6-hairpin_glycosidase_sf"/>
</dbReference>
<dbReference type="GO" id="GO:0016787">
    <property type="term" value="F:hydrolase activity"/>
    <property type="evidence" value="ECO:0007669"/>
    <property type="project" value="UniProtKB-KW"/>
</dbReference>
<evidence type="ECO:0000259" key="1">
    <source>
        <dbReference type="Pfam" id="PF14498"/>
    </source>
</evidence>
<dbReference type="PANTHER" id="PTHR31084:SF0">
    <property type="entry name" value="ALPHA-L-FUCOSIDASE 2"/>
    <property type="match status" value="1"/>
</dbReference>
<dbReference type="PANTHER" id="PTHR31084">
    <property type="entry name" value="ALPHA-L-FUCOSIDASE 2"/>
    <property type="match status" value="1"/>
</dbReference>
<keyword evidence="5" id="KW-1185">Reference proteome</keyword>
<dbReference type="InterPro" id="IPR054363">
    <property type="entry name" value="GH95_cat"/>
</dbReference>
<dbReference type="InterPro" id="IPR027414">
    <property type="entry name" value="GH95_N_dom"/>
</dbReference>
<dbReference type="Gene3D" id="2.60.40.1180">
    <property type="entry name" value="Golgi alpha-mannosidase II"/>
    <property type="match status" value="1"/>
</dbReference>
<sequence>MRLWYDMPANEWIESLPVGNGRLLATNQGGVWQEKIQLNEETIWSGKPEKNKDRPDGATYVKQAQELIFNGEYVKAQKLIEEKVMIPHVAHGSHTYQTLGDLYLDFQYDISSPKVENYKRTLDLETAVSSVEYTIGTTLYTREIFSSVPDQAIIIRLSSNQKEKLSFTASFDREKAKIETVSSHLMQVSGVATDKGNDQSGGVAYESQIKFINTGGIISHQDNEIIITNADTVEIRIVAATNYRGDNPHQKSIDQLLAIDNKDYKALYNAHVKEHQRLFNRVQLDLVQKKKIKRLGPTLLKNMPTNQRLHALRQGLDDPELIALYFQFGRYILISCSRPGTMAINLWGKWINTVDPWFNADYHTNINIPMNYWPAQITNLAECQTPFFDLIGNLRENGRKSAKVTYGAKKGFVAHHATDAWGLTATVGRATHGMWQLTPAWGAHQMWQHYVYTLDKEYLQKYTYPIMKEAAEFFVETLVEHPTTGYLVSGPSNSPENTFVTPNGKRVSLSMGTSMDMQMIHDLFANCIKASALLEVDEEFRKTLEKMKARLLPIQVGKDGRLLEWAKPFEETELGHKHCSHFWAFCEGDLITPLETPELAKAAKKSLDIRVENGSAKTPVFRGNTAWIARSYSRLLEGNEAYKVIKYALGSASYNNMFSISVQGLTRKMWETDANLGYTTAIAEMFVQSHAGVVHILPALPNALPDGSVEGLKAEGAFEVGIKWADGKLMSASVKSLKGGLCKLKYQNKKIEVKTIAGKIYEFDAELKAK</sequence>
<accession>A0ABT8WXH9</accession>
<dbReference type="Pfam" id="PF22124">
    <property type="entry name" value="Glyco_hydro_95_cat"/>
    <property type="match status" value="1"/>
</dbReference>
<dbReference type="RefSeq" id="WP_303280704.1">
    <property type="nucleotide sequence ID" value="NZ_BAABCZ010000016.1"/>
</dbReference>
<dbReference type="EMBL" id="JAUOEM010000001">
    <property type="protein sequence ID" value="MDO5986183.1"/>
    <property type="molecule type" value="Genomic_DNA"/>
</dbReference>
<evidence type="ECO:0000313" key="4">
    <source>
        <dbReference type="EMBL" id="MDO5986183.1"/>
    </source>
</evidence>